<accession>A0AAE2ZJR1</accession>
<dbReference type="Proteomes" id="UP001196509">
    <property type="component" value="Unassembled WGS sequence"/>
</dbReference>
<dbReference type="InterPro" id="IPR006076">
    <property type="entry name" value="FAD-dep_OxRdtase"/>
</dbReference>
<evidence type="ECO:0000313" key="3">
    <source>
        <dbReference type="EMBL" id="MBW8635860.1"/>
    </source>
</evidence>
<dbReference type="InterPro" id="IPR036188">
    <property type="entry name" value="FAD/NAD-bd_sf"/>
</dbReference>
<dbReference type="GO" id="GO:0005737">
    <property type="term" value="C:cytoplasm"/>
    <property type="evidence" value="ECO:0007669"/>
    <property type="project" value="TreeGrafter"/>
</dbReference>
<dbReference type="SUPFAM" id="SSF51905">
    <property type="entry name" value="FAD/NAD(P)-binding domain"/>
    <property type="match status" value="1"/>
</dbReference>
<dbReference type="PANTHER" id="PTHR13847">
    <property type="entry name" value="SARCOSINE DEHYDROGENASE-RELATED"/>
    <property type="match status" value="1"/>
</dbReference>
<evidence type="ECO:0000256" key="1">
    <source>
        <dbReference type="ARBA" id="ARBA00023002"/>
    </source>
</evidence>
<proteinExistence type="predicted"/>
<comment type="caution">
    <text evidence="3">The sequence shown here is derived from an EMBL/GenBank/DDBJ whole genome shotgun (WGS) entry which is preliminary data.</text>
</comment>
<dbReference type="Gene3D" id="3.50.50.60">
    <property type="entry name" value="FAD/NAD(P)-binding domain"/>
    <property type="match status" value="2"/>
</dbReference>
<reference evidence="3" key="1">
    <citation type="submission" date="2021-08" db="EMBL/GenBank/DDBJ databases">
        <title>Hoeflea bacterium WL0058 sp. nov., isolated from the sediment.</title>
        <authorList>
            <person name="Wang L."/>
            <person name="Zhang D."/>
        </authorList>
    </citation>
    <scope>NUCLEOTIDE SEQUENCE</scope>
    <source>
        <strain evidence="3">WL0058</strain>
    </source>
</reference>
<evidence type="ECO:0000313" key="4">
    <source>
        <dbReference type="Proteomes" id="UP001196509"/>
    </source>
</evidence>
<keyword evidence="1" id="KW-0560">Oxidoreductase</keyword>
<feature type="domain" description="FAD dependent oxidoreductase" evidence="2">
    <location>
        <begin position="5"/>
        <end position="395"/>
    </location>
</feature>
<gene>
    <name evidence="3" type="ORF">K1W69_01585</name>
</gene>
<protein>
    <submittedName>
        <fullName evidence="3">FAD-binding oxidoreductase</fullName>
    </submittedName>
</protein>
<dbReference type="RefSeq" id="WP_220226577.1">
    <property type="nucleotide sequence ID" value="NZ_JAICBX010000001.1"/>
</dbReference>
<dbReference type="Gene3D" id="3.30.9.10">
    <property type="entry name" value="D-Amino Acid Oxidase, subunit A, domain 2"/>
    <property type="match status" value="1"/>
</dbReference>
<dbReference type="SUPFAM" id="SSF54373">
    <property type="entry name" value="FAD-linked reductases, C-terminal domain"/>
    <property type="match status" value="1"/>
</dbReference>
<organism evidence="3 4">
    <name type="scientific">Flavimaribacter sediminis</name>
    <dbReference type="NCBI Taxonomy" id="2865987"/>
    <lineage>
        <taxon>Bacteria</taxon>
        <taxon>Pseudomonadati</taxon>
        <taxon>Pseudomonadota</taxon>
        <taxon>Alphaproteobacteria</taxon>
        <taxon>Hyphomicrobiales</taxon>
        <taxon>Rhizobiaceae</taxon>
        <taxon>Flavimaribacter</taxon>
    </lineage>
</organism>
<dbReference type="GO" id="GO:0016491">
    <property type="term" value="F:oxidoreductase activity"/>
    <property type="evidence" value="ECO:0007669"/>
    <property type="project" value="UniProtKB-KW"/>
</dbReference>
<dbReference type="EMBL" id="JAICBX010000001">
    <property type="protein sequence ID" value="MBW8635860.1"/>
    <property type="molecule type" value="Genomic_DNA"/>
</dbReference>
<keyword evidence="4" id="KW-1185">Reference proteome</keyword>
<dbReference type="Pfam" id="PF01266">
    <property type="entry name" value="DAO"/>
    <property type="match status" value="1"/>
</dbReference>
<dbReference type="AlphaFoldDB" id="A0AAE2ZJR1"/>
<evidence type="ECO:0000259" key="2">
    <source>
        <dbReference type="Pfam" id="PF01266"/>
    </source>
</evidence>
<dbReference type="PANTHER" id="PTHR13847:SF289">
    <property type="entry name" value="GLYCINE OXIDASE"/>
    <property type="match status" value="1"/>
</dbReference>
<sequence>MSEKRVLVIGAGITGVSIAEWLRRTGWTVSLVDPVLPGSAEQTSYGNAGLLSRNSIMPAATPTLVKKGLSMALDSGSPLFLRWSYLPRLLPWLIPFLSNANEDRIRVIAEGLAPLVFDTAEQHQSLAKDTVAEKYISHGEYIKLFPNRAGHDADVFSAEMRKQYGHVFEELTREDIVSRDPNVGPAYTFATVFKDYCWIASPGGYVAALFEHFREHGGQFEQRRVVSVAAGDRPSVSLEGGDVLHADKIILSTGAWSGKLVRTSGIRVKLEAERGYHISIRDPAFTAPQPYMISDAKFIMTPMNGALRAAGMVEFAGLDAPATEAPIALLKKGVRKVYPGLPLDIVEPWMGRRPTTPDSLPVIGESRSTPNVVHAYGGQHIGLTIGPKVGRLISSLLAGKQPNMDMAPYLPDRF</sequence>
<name>A0AAE2ZJR1_9HYPH</name>